<dbReference type="GO" id="GO:0046872">
    <property type="term" value="F:metal ion binding"/>
    <property type="evidence" value="ECO:0007669"/>
    <property type="project" value="UniProtKB-KW"/>
</dbReference>
<proteinExistence type="inferred from homology"/>
<organism evidence="10">
    <name type="scientific">Schlesneria paludicola</name>
    <dbReference type="NCBI Taxonomy" id="360056"/>
    <lineage>
        <taxon>Bacteria</taxon>
        <taxon>Pseudomonadati</taxon>
        <taxon>Planctomycetota</taxon>
        <taxon>Planctomycetia</taxon>
        <taxon>Planctomycetales</taxon>
        <taxon>Planctomycetaceae</taxon>
        <taxon>Schlesneria</taxon>
    </lineage>
</organism>
<dbReference type="GO" id="GO:0051537">
    <property type="term" value="F:2 iron, 2 sulfur cluster binding"/>
    <property type="evidence" value="ECO:0007669"/>
    <property type="project" value="UniProtKB-KW"/>
</dbReference>
<evidence type="ECO:0000256" key="1">
    <source>
        <dbReference type="ARBA" id="ARBA00022448"/>
    </source>
</evidence>
<feature type="domain" description="BFD-like [2Fe-2S]-binding" evidence="9">
    <location>
        <begin position="19"/>
        <end position="68"/>
    </location>
</feature>
<dbReference type="InterPro" id="IPR052371">
    <property type="entry name" value="BFD-associated_ferredoxin"/>
</dbReference>
<gene>
    <name evidence="10" type="ORF">ENQ76_09060</name>
</gene>
<keyword evidence="5" id="KW-0408">Iron</keyword>
<evidence type="ECO:0000313" key="10">
    <source>
        <dbReference type="EMBL" id="HEN15603.1"/>
    </source>
</evidence>
<dbReference type="Pfam" id="PF04324">
    <property type="entry name" value="Fer2_BFD"/>
    <property type="match status" value="1"/>
</dbReference>
<comment type="caution">
    <text evidence="10">The sequence shown here is derived from an EMBL/GenBank/DDBJ whole genome shotgun (WGS) entry which is preliminary data.</text>
</comment>
<evidence type="ECO:0000256" key="5">
    <source>
        <dbReference type="ARBA" id="ARBA00023004"/>
    </source>
</evidence>
<dbReference type="PANTHER" id="PTHR37424:SF1">
    <property type="entry name" value="BACTERIOFERRITIN-ASSOCIATED FERREDOXIN"/>
    <property type="match status" value="1"/>
</dbReference>
<reference evidence="10" key="1">
    <citation type="journal article" date="2020" name="mSystems">
        <title>Genome- and Community-Level Interaction Insights into Carbon Utilization and Element Cycling Functions of Hydrothermarchaeota in Hydrothermal Sediment.</title>
        <authorList>
            <person name="Zhou Z."/>
            <person name="Liu Y."/>
            <person name="Xu W."/>
            <person name="Pan J."/>
            <person name="Luo Z.H."/>
            <person name="Li M."/>
        </authorList>
    </citation>
    <scope>NUCLEOTIDE SEQUENCE [LARGE SCALE GENOMIC DNA]</scope>
    <source>
        <strain evidence="10">SpSt-339</strain>
    </source>
</reference>
<sequence>MHRALPMDNQSCCATPRPLCHCLNVSSDEVRQAIDAGGLQSVRQVSQACGAGSGCTSCHRHIKRLLAQSAQERQAVPTLEPLLGFA</sequence>
<evidence type="ECO:0000256" key="8">
    <source>
        <dbReference type="ARBA" id="ARBA00046332"/>
    </source>
</evidence>
<dbReference type="EMBL" id="DSOK01000258">
    <property type="protein sequence ID" value="HEN15603.1"/>
    <property type="molecule type" value="Genomic_DNA"/>
</dbReference>
<evidence type="ECO:0000259" key="9">
    <source>
        <dbReference type="Pfam" id="PF04324"/>
    </source>
</evidence>
<keyword evidence="6" id="KW-0411">Iron-sulfur</keyword>
<name>A0A7C2K123_9PLAN</name>
<protein>
    <recommendedName>
        <fullName evidence="7">Bacterioferritin-associated ferredoxin</fullName>
    </recommendedName>
</protein>
<dbReference type="PANTHER" id="PTHR37424">
    <property type="entry name" value="BACTERIOFERRITIN-ASSOCIATED FERREDOXIN"/>
    <property type="match status" value="1"/>
</dbReference>
<keyword evidence="1" id="KW-0813">Transport</keyword>
<evidence type="ECO:0000256" key="4">
    <source>
        <dbReference type="ARBA" id="ARBA00022982"/>
    </source>
</evidence>
<evidence type="ECO:0000256" key="7">
    <source>
        <dbReference type="ARBA" id="ARBA00039386"/>
    </source>
</evidence>
<dbReference type="InterPro" id="IPR041854">
    <property type="entry name" value="BFD-like_2Fe2S-bd_dom_sf"/>
</dbReference>
<dbReference type="Gene3D" id="1.10.10.1100">
    <property type="entry name" value="BFD-like [2Fe-2S]-binding domain"/>
    <property type="match status" value="1"/>
</dbReference>
<accession>A0A7C2K123</accession>
<evidence type="ECO:0000256" key="3">
    <source>
        <dbReference type="ARBA" id="ARBA00022723"/>
    </source>
</evidence>
<comment type="similarity">
    <text evidence="8">Belongs to the Bfd family.</text>
</comment>
<keyword evidence="4" id="KW-0249">Electron transport</keyword>
<evidence type="ECO:0000256" key="6">
    <source>
        <dbReference type="ARBA" id="ARBA00023014"/>
    </source>
</evidence>
<evidence type="ECO:0000256" key="2">
    <source>
        <dbReference type="ARBA" id="ARBA00022714"/>
    </source>
</evidence>
<dbReference type="AlphaFoldDB" id="A0A7C2K123"/>
<keyword evidence="3" id="KW-0479">Metal-binding</keyword>
<dbReference type="InterPro" id="IPR007419">
    <property type="entry name" value="BFD-like_2Fe2S-bd_dom"/>
</dbReference>
<keyword evidence="2" id="KW-0001">2Fe-2S</keyword>